<comment type="caution">
    <text evidence="5">The sequence shown here is derived from an EMBL/GenBank/DDBJ whole genome shotgun (WGS) entry which is preliminary data.</text>
</comment>
<dbReference type="EMBL" id="CAJOBR010008190">
    <property type="protein sequence ID" value="CAF4875432.1"/>
    <property type="molecule type" value="Genomic_DNA"/>
</dbReference>
<evidence type="ECO:0000313" key="9">
    <source>
        <dbReference type="Proteomes" id="UP000663873"/>
    </source>
</evidence>
<evidence type="ECO:0000313" key="4">
    <source>
        <dbReference type="EMBL" id="CAF3475211.1"/>
    </source>
</evidence>
<evidence type="ECO:0000256" key="1">
    <source>
        <dbReference type="ARBA" id="ARBA00022737"/>
    </source>
</evidence>
<dbReference type="EMBL" id="CAJNYD010001042">
    <property type="protein sequence ID" value="CAF3312505.1"/>
    <property type="molecule type" value="Genomic_DNA"/>
</dbReference>
<dbReference type="EMBL" id="CAJOBO010000405">
    <property type="protein sequence ID" value="CAF4213559.1"/>
    <property type="molecule type" value="Genomic_DNA"/>
</dbReference>
<keyword evidence="1" id="KW-0677">Repeat</keyword>
<organism evidence="5 8">
    <name type="scientific">Rotaria socialis</name>
    <dbReference type="NCBI Taxonomy" id="392032"/>
    <lineage>
        <taxon>Eukaryota</taxon>
        <taxon>Metazoa</taxon>
        <taxon>Spiralia</taxon>
        <taxon>Gnathifera</taxon>
        <taxon>Rotifera</taxon>
        <taxon>Eurotatoria</taxon>
        <taxon>Bdelloidea</taxon>
        <taxon>Philodinida</taxon>
        <taxon>Philodinidae</taxon>
        <taxon>Rotaria</taxon>
    </lineage>
</organism>
<dbReference type="EMBL" id="CAJOBP010005610">
    <property type="protein sequence ID" value="CAF4473795.1"/>
    <property type="molecule type" value="Genomic_DNA"/>
</dbReference>
<dbReference type="Proteomes" id="UP000663851">
    <property type="component" value="Unassembled WGS sequence"/>
</dbReference>
<dbReference type="InterPro" id="IPR019734">
    <property type="entry name" value="TPR_rpt"/>
</dbReference>
<dbReference type="SMART" id="SM00028">
    <property type="entry name" value="TPR"/>
    <property type="match status" value="3"/>
</dbReference>
<dbReference type="SUPFAM" id="SSF48452">
    <property type="entry name" value="TPR-like"/>
    <property type="match status" value="1"/>
</dbReference>
<accession>A0A820BV06</accession>
<evidence type="ECO:0000313" key="7">
    <source>
        <dbReference type="EMBL" id="CAF4875432.1"/>
    </source>
</evidence>
<evidence type="ECO:0000256" key="2">
    <source>
        <dbReference type="ARBA" id="ARBA00022803"/>
    </source>
</evidence>
<dbReference type="Proteomes" id="UP000663825">
    <property type="component" value="Unassembled WGS sequence"/>
</dbReference>
<dbReference type="AlphaFoldDB" id="A0A820BV06"/>
<dbReference type="Proteomes" id="UP000663873">
    <property type="component" value="Unassembled WGS sequence"/>
</dbReference>
<dbReference type="PANTHER" id="PTHR45641">
    <property type="entry name" value="TETRATRICOPEPTIDE REPEAT PROTEIN (AFU_ORTHOLOGUE AFUA_6G03870)"/>
    <property type="match status" value="1"/>
</dbReference>
<evidence type="ECO:0000313" key="5">
    <source>
        <dbReference type="EMBL" id="CAF4213559.1"/>
    </source>
</evidence>
<proteinExistence type="predicted"/>
<evidence type="ECO:0000313" key="8">
    <source>
        <dbReference type="Proteomes" id="UP000663851"/>
    </source>
</evidence>
<dbReference type="Proteomes" id="UP000663833">
    <property type="component" value="Unassembled WGS sequence"/>
</dbReference>
<name>A0A820BV06_9BILA</name>
<dbReference type="Pfam" id="PF13181">
    <property type="entry name" value="TPR_8"/>
    <property type="match status" value="2"/>
</dbReference>
<evidence type="ECO:0000313" key="6">
    <source>
        <dbReference type="EMBL" id="CAF4473795.1"/>
    </source>
</evidence>
<gene>
    <name evidence="5" type="ORF">HFQ381_LOCUS8184</name>
    <name evidence="3" type="ORF">LUA448_LOCUS9126</name>
    <name evidence="7" type="ORF">QYT958_LOCUS28962</name>
    <name evidence="4" type="ORF">TIS948_LOCUS33631</name>
    <name evidence="6" type="ORF">UJA718_LOCUS24386</name>
</gene>
<protein>
    <submittedName>
        <fullName evidence="5">Uncharacterized protein</fullName>
    </submittedName>
</protein>
<evidence type="ECO:0000313" key="3">
    <source>
        <dbReference type="EMBL" id="CAF3312505.1"/>
    </source>
</evidence>
<dbReference type="Proteomes" id="UP000663848">
    <property type="component" value="Unassembled WGS sequence"/>
</dbReference>
<dbReference type="PANTHER" id="PTHR45641:SF1">
    <property type="entry name" value="AAA+ ATPASE DOMAIN-CONTAINING PROTEIN"/>
    <property type="match status" value="1"/>
</dbReference>
<dbReference type="InterPro" id="IPR011990">
    <property type="entry name" value="TPR-like_helical_dom_sf"/>
</dbReference>
<sequence length="206" mass="23093">MHSNLGLAYLRCCDYTLAMENFEKALQIQSVSLPADHLDIATTYNNIDTLRCLPSKADSDIALTYNNIENHFDFPIAYSSIGLIHAANGSYTGALINYNKAFSTSASDHPFSSRRYLNIDDVYRTTDNKPLNSNEHSTAYENIADLLFLNDDFKAALEYYKKKAIAAAEKTTTRSSETIEKMQKMIRVILIKLTSPSNELKDGPTN</sequence>
<dbReference type="EMBL" id="CAJNXB010006275">
    <property type="protein sequence ID" value="CAF3475211.1"/>
    <property type="molecule type" value="Genomic_DNA"/>
</dbReference>
<keyword evidence="9" id="KW-1185">Reference proteome</keyword>
<keyword evidence="2" id="KW-0802">TPR repeat</keyword>
<reference evidence="5" key="1">
    <citation type="submission" date="2021-02" db="EMBL/GenBank/DDBJ databases">
        <authorList>
            <person name="Nowell W R."/>
        </authorList>
    </citation>
    <scope>NUCLEOTIDE SEQUENCE</scope>
</reference>
<dbReference type="Gene3D" id="1.25.40.10">
    <property type="entry name" value="Tetratricopeptide repeat domain"/>
    <property type="match status" value="2"/>
</dbReference>